<comment type="subunit">
    <text evidence="4">Homodimer. Within each dimer, one monomer is responsible for RNA recognition and catalysis, while the other monomer binds to the replacement base PreQ1.</text>
</comment>
<sequence>MIFEVKERLRGSMARAGVIKTAHGVIETPAFVAVGTKATVKALTPREIADCGANVVLANTYHLYLEPGIEILKSAGGLGKFMGWGGPTMTDSGGFQIFSLSGKNRGLKVSSKSGESLEDGEESKTAGGGRSENLVKVSEDGVKFRSFIDGSEHFFTPEKSIEIQNAIGADIIFAFDHFEYPDAPYDKHEASLERTSRWAKRCLERHSAALEKKEAPEDQALFGIVQGGRHEALRKRSAREIAGLEFSGFGIGGSFDKEDMGTAVRWVNEILPEDKPRHLLGIGEPQDIVEAVKNGCDTFDCVAPTRAGRTGTLYTSKGKINIKNAAFRNSFERIDPACDCYTCSNFTRAYLSHLYRNGEMLAGVLGTIHNLKYIIGVTKSLRESILKGDESIFSN</sequence>
<dbReference type="InterPro" id="IPR004803">
    <property type="entry name" value="TGT"/>
</dbReference>
<dbReference type="GO" id="GO:0005829">
    <property type="term" value="C:cytosol"/>
    <property type="evidence" value="ECO:0007669"/>
    <property type="project" value="TreeGrafter"/>
</dbReference>
<evidence type="ECO:0000256" key="1">
    <source>
        <dbReference type="ARBA" id="ARBA00022676"/>
    </source>
</evidence>
<dbReference type="SUPFAM" id="SSF51713">
    <property type="entry name" value="tRNA-guanine transglycosylase"/>
    <property type="match status" value="1"/>
</dbReference>
<dbReference type="GO" id="GO:0046872">
    <property type="term" value="F:metal ion binding"/>
    <property type="evidence" value="ECO:0007669"/>
    <property type="project" value="UniProtKB-KW"/>
</dbReference>
<feature type="binding site" evidence="4">
    <location>
        <position position="253"/>
    </location>
    <ligand>
        <name>substrate</name>
    </ligand>
</feature>
<dbReference type="AlphaFoldDB" id="A0A1G2P0J0"/>
<dbReference type="InterPro" id="IPR002616">
    <property type="entry name" value="tRNA_ribo_trans-like"/>
</dbReference>
<dbReference type="EC" id="2.4.2.29" evidence="4"/>
<evidence type="ECO:0000313" key="7">
    <source>
        <dbReference type="EMBL" id="OHA41840.1"/>
    </source>
</evidence>
<keyword evidence="4" id="KW-0862">Zinc</keyword>
<dbReference type="EMBL" id="MHSH01000017">
    <property type="protein sequence ID" value="OHA41840.1"/>
    <property type="molecule type" value="Genomic_DNA"/>
</dbReference>
<dbReference type="PANTHER" id="PTHR46499:SF1">
    <property type="entry name" value="QUEUINE TRNA-RIBOSYLTRANSFERASE"/>
    <property type="match status" value="1"/>
</dbReference>
<dbReference type="NCBIfam" id="TIGR00449">
    <property type="entry name" value="tgt_general"/>
    <property type="match status" value="1"/>
</dbReference>
<reference evidence="7 8" key="1">
    <citation type="journal article" date="2016" name="Nat. Commun.">
        <title>Thousands of microbial genomes shed light on interconnected biogeochemical processes in an aquifer system.</title>
        <authorList>
            <person name="Anantharaman K."/>
            <person name="Brown C.T."/>
            <person name="Hug L.A."/>
            <person name="Sharon I."/>
            <person name="Castelle C.J."/>
            <person name="Probst A.J."/>
            <person name="Thomas B.C."/>
            <person name="Singh A."/>
            <person name="Wilkins M.J."/>
            <person name="Karaoz U."/>
            <person name="Brodie E.L."/>
            <person name="Williams K.H."/>
            <person name="Hubbard S.S."/>
            <person name="Banfield J.F."/>
        </authorList>
    </citation>
    <scope>NUCLEOTIDE SEQUENCE [LARGE SCALE GENOMIC DNA]</scope>
</reference>
<name>A0A1G2P0J0_9BACT</name>
<feature type="binding site" evidence="4">
    <location>
        <position position="369"/>
    </location>
    <ligand>
        <name>Zn(2+)</name>
        <dbReference type="ChEBI" id="CHEBI:29105"/>
    </ligand>
</feature>
<comment type="cofactor">
    <cofactor evidence="4">
        <name>Zn(2+)</name>
        <dbReference type="ChEBI" id="CHEBI:29105"/>
    </cofactor>
    <text evidence="4">Binds 1 zinc ion per subunit.</text>
</comment>
<feature type="region of interest" description="RNA binding; important for wobble base 34 recognition" evidence="4">
    <location>
        <begin position="305"/>
        <end position="309"/>
    </location>
</feature>
<proteinExistence type="inferred from homology"/>
<evidence type="ECO:0000313" key="8">
    <source>
        <dbReference type="Proteomes" id="UP000176429"/>
    </source>
</evidence>
<dbReference type="Gene3D" id="3.20.20.105">
    <property type="entry name" value="Queuine tRNA-ribosyltransferase-like"/>
    <property type="match status" value="1"/>
</dbReference>
<dbReference type="NCBIfam" id="TIGR00430">
    <property type="entry name" value="Q_tRNA_tgt"/>
    <property type="match status" value="1"/>
</dbReference>
<feature type="domain" description="tRNA-guanine(15) transglycosylase-like" evidence="6">
    <location>
        <begin position="14"/>
        <end position="115"/>
    </location>
</feature>
<feature type="active site" description="Proton acceptor" evidence="4">
    <location>
        <position position="91"/>
    </location>
</feature>
<protein>
    <recommendedName>
        <fullName evidence="4">Queuine tRNA-ribosyltransferase</fullName>
        <ecNumber evidence="4">2.4.2.29</ecNumber>
    </recommendedName>
    <alternativeName>
        <fullName evidence="4">Guanine insertion enzyme</fullName>
    </alternativeName>
    <alternativeName>
        <fullName evidence="4">tRNA-guanine transglycosylase</fullName>
    </alternativeName>
</protein>
<keyword evidence="2 4" id="KW-0808">Transferase</keyword>
<feature type="region of interest" description="Disordered" evidence="5">
    <location>
        <begin position="109"/>
        <end position="132"/>
    </location>
</feature>
<dbReference type="PANTHER" id="PTHR46499">
    <property type="entry name" value="QUEUINE TRNA-RIBOSYLTRANSFERASE"/>
    <property type="match status" value="1"/>
</dbReference>
<dbReference type="Pfam" id="PF01702">
    <property type="entry name" value="TGT"/>
    <property type="match status" value="2"/>
</dbReference>
<feature type="binding site" evidence="4">
    <location>
        <position position="176"/>
    </location>
    <ligand>
        <name>substrate</name>
    </ligand>
</feature>
<dbReference type="HAMAP" id="MF_00168">
    <property type="entry name" value="Q_tRNA_Tgt"/>
    <property type="match status" value="1"/>
</dbReference>
<dbReference type="GO" id="GO:0008479">
    <property type="term" value="F:tRNA-guanosine(34) queuine transglycosylase activity"/>
    <property type="evidence" value="ECO:0007669"/>
    <property type="project" value="UniProtKB-UniRule"/>
</dbReference>
<feature type="binding site" evidence="4">
    <location>
        <begin position="91"/>
        <end position="95"/>
    </location>
    <ligand>
        <name>substrate</name>
    </ligand>
</feature>
<organism evidence="7 8">
    <name type="scientific">Candidatus Taylorbacteria bacterium RIFCSPLOWO2_02_FULL_46_40</name>
    <dbReference type="NCBI Taxonomy" id="1802329"/>
    <lineage>
        <taxon>Bacteria</taxon>
        <taxon>Candidatus Tayloriibacteriota</taxon>
    </lineage>
</organism>
<comment type="pathway">
    <text evidence="4">tRNA modification; tRNA-queuosine biosynthesis.</text>
</comment>
<feature type="domain" description="tRNA-guanine(15) transglycosylase-like" evidence="6">
    <location>
        <begin position="133"/>
        <end position="389"/>
    </location>
</feature>
<dbReference type="InterPro" id="IPR036511">
    <property type="entry name" value="TGT-like_sf"/>
</dbReference>
<dbReference type="InterPro" id="IPR050076">
    <property type="entry name" value="ArchSynthase1/Queuine_TRR"/>
</dbReference>
<comment type="catalytic activity">
    <reaction evidence="4">
        <text>7-aminomethyl-7-carbaguanine + guanosine(34) in tRNA = 7-aminomethyl-7-carbaguanosine(34) in tRNA + guanine</text>
        <dbReference type="Rhea" id="RHEA:24104"/>
        <dbReference type="Rhea" id="RHEA-COMP:10341"/>
        <dbReference type="Rhea" id="RHEA-COMP:10342"/>
        <dbReference type="ChEBI" id="CHEBI:16235"/>
        <dbReference type="ChEBI" id="CHEBI:58703"/>
        <dbReference type="ChEBI" id="CHEBI:74269"/>
        <dbReference type="ChEBI" id="CHEBI:82833"/>
        <dbReference type="EC" id="2.4.2.29"/>
    </reaction>
</comment>
<keyword evidence="4" id="KW-0479">Metal-binding</keyword>
<comment type="function">
    <text evidence="4">Catalyzes the base-exchange of a guanine (G) residue with the queuine precursor 7-aminomethyl-7-deazaguanine (PreQ1) at position 34 (anticodon wobble position) in tRNAs with GU(N) anticodons (tRNA-Asp, -Asn, -His and -Tyr). Catalysis occurs through a double-displacement mechanism. The nucleophile active site attacks the C1' of nucleotide 34 to detach the guanine base from the RNA, forming a covalent enzyme-RNA intermediate. The proton acceptor active site deprotonates the incoming PreQ1, allowing a nucleophilic attack on the C1' of the ribose to form the product. After dissociation, two additional enzymatic reactions on the tRNA convert PreQ1 to queuine (Q), resulting in the hypermodified nucleoside queuosine (7-(((4,5-cis-dihydroxy-2-cyclopenten-1-yl)amino)methyl)-7-deazaguanosine).</text>
</comment>
<feature type="binding site" evidence="4">
    <location>
        <position position="226"/>
    </location>
    <ligand>
        <name>substrate</name>
    </ligand>
</feature>
<evidence type="ECO:0000256" key="3">
    <source>
        <dbReference type="ARBA" id="ARBA00022694"/>
    </source>
</evidence>
<keyword evidence="3 4" id="KW-0819">tRNA processing</keyword>
<evidence type="ECO:0000256" key="2">
    <source>
        <dbReference type="ARBA" id="ARBA00022679"/>
    </source>
</evidence>
<dbReference type="UniPathway" id="UPA00392"/>
<feature type="region of interest" description="RNA binding" evidence="4">
    <location>
        <begin position="281"/>
        <end position="287"/>
    </location>
</feature>
<evidence type="ECO:0000256" key="5">
    <source>
        <dbReference type="SAM" id="MobiDB-lite"/>
    </source>
</evidence>
<accession>A0A1G2P0J0</accession>
<feature type="binding site" evidence="4">
    <location>
        <position position="343"/>
    </location>
    <ligand>
        <name>Zn(2+)</name>
        <dbReference type="ChEBI" id="CHEBI:29105"/>
    </ligand>
</feature>
<dbReference type="GO" id="GO:0008616">
    <property type="term" value="P:tRNA queuosine(34) biosynthetic process"/>
    <property type="evidence" value="ECO:0007669"/>
    <property type="project" value="UniProtKB-UniRule"/>
</dbReference>
<dbReference type="Proteomes" id="UP000176429">
    <property type="component" value="Unassembled WGS sequence"/>
</dbReference>
<keyword evidence="4" id="KW-0671">Queuosine biosynthesis</keyword>
<feature type="binding site" evidence="4">
    <location>
        <position position="340"/>
    </location>
    <ligand>
        <name>Zn(2+)</name>
        <dbReference type="ChEBI" id="CHEBI:29105"/>
    </ligand>
</feature>
<gene>
    <name evidence="4" type="primary">tgt</name>
    <name evidence="7" type="ORF">A3H68_01050</name>
</gene>
<comment type="similarity">
    <text evidence="4">Belongs to the queuine tRNA-ribosyltransferase family.</text>
</comment>
<keyword evidence="1 4" id="KW-0328">Glycosyltransferase</keyword>
<comment type="caution">
    <text evidence="7">The sequence shown here is derived from an EMBL/GenBank/DDBJ whole genome shotgun (WGS) entry which is preliminary data.</text>
</comment>
<evidence type="ECO:0000259" key="6">
    <source>
        <dbReference type="Pfam" id="PF01702"/>
    </source>
</evidence>
<feature type="binding site" evidence="4">
    <location>
        <position position="338"/>
    </location>
    <ligand>
        <name>Zn(2+)</name>
        <dbReference type="ChEBI" id="CHEBI:29105"/>
    </ligand>
</feature>
<feature type="active site" description="Nucleophile" evidence="4">
    <location>
        <position position="300"/>
    </location>
</feature>
<evidence type="ECO:0000256" key="4">
    <source>
        <dbReference type="HAMAP-Rule" id="MF_00168"/>
    </source>
</evidence>